<dbReference type="EMBL" id="NAJN01002390">
    <property type="protein sequence ID" value="TKA53373.1"/>
    <property type="molecule type" value="Genomic_DNA"/>
</dbReference>
<dbReference type="PROSITE" id="PS01155">
    <property type="entry name" value="ENDONUCLEASE_III_2"/>
    <property type="match status" value="1"/>
</dbReference>
<accession>A0A4U0VUZ6</accession>
<evidence type="ECO:0000313" key="12">
    <source>
        <dbReference type="Proteomes" id="UP000308768"/>
    </source>
</evidence>
<protein>
    <recommendedName>
        <fullName evidence="8">Endonuclease III homolog</fullName>
        <ecNumber evidence="8">3.2.2.-</ecNumber>
        <ecNumber evidence="8">4.2.99.18</ecNumber>
    </recommendedName>
    <alternativeName>
        <fullName evidence="8">Bifunctional DNA N-glycosylase/DNA-(apurinic or apyrimidinic site) lyase</fullName>
        <shortName evidence="8">DNA glycosylase/AP lyase</shortName>
    </alternativeName>
</protein>
<dbReference type="OrthoDB" id="2099276at2759"/>
<evidence type="ECO:0000256" key="8">
    <source>
        <dbReference type="HAMAP-Rule" id="MF_03183"/>
    </source>
</evidence>
<comment type="function">
    <text evidence="8">Bifunctional DNA N-glycosylase with associated apurinic/apyrimidinic (AP) lyase function that catalyzes the first step in base excision repair (BER), the primary repair pathway for the repair of oxidative DNA damage. The DNA N-glycosylase activity releases the damaged DNA base from DNA by cleaving the N-glycosidic bond, leaving an AP site. The AP lyase activity cleaves the phosphodiester bond 3' to the AP site by a beta-elimination. Primarily recognizes and repairs oxidative base damage of pyrimidines.</text>
</comment>
<feature type="region of interest" description="Disordered" evidence="9">
    <location>
        <begin position="325"/>
        <end position="345"/>
    </location>
</feature>
<dbReference type="GO" id="GO:0006289">
    <property type="term" value="P:nucleotide-excision repair"/>
    <property type="evidence" value="ECO:0007669"/>
    <property type="project" value="TreeGrafter"/>
</dbReference>
<organism evidence="11 12">
    <name type="scientific">Cryomyces minteri</name>
    <dbReference type="NCBI Taxonomy" id="331657"/>
    <lineage>
        <taxon>Eukaryota</taxon>
        <taxon>Fungi</taxon>
        <taxon>Dikarya</taxon>
        <taxon>Ascomycota</taxon>
        <taxon>Pezizomycotina</taxon>
        <taxon>Dothideomycetes</taxon>
        <taxon>Dothideomycetes incertae sedis</taxon>
        <taxon>Cryomyces</taxon>
    </lineage>
</organism>
<dbReference type="SUPFAM" id="SSF48150">
    <property type="entry name" value="DNA-glycosylase"/>
    <property type="match status" value="1"/>
</dbReference>
<feature type="domain" description="HhH-GPD" evidence="10">
    <location>
        <begin position="397"/>
        <end position="548"/>
    </location>
</feature>
<keyword evidence="2 8" id="KW-0227">DNA damage</keyword>
<dbReference type="Gene3D" id="1.10.1670.10">
    <property type="entry name" value="Helix-hairpin-Helix base-excision DNA repair enzymes (C-terminal)"/>
    <property type="match status" value="1"/>
</dbReference>
<comment type="catalytic activity">
    <reaction evidence="7 8">
        <text>2'-deoxyribonucleotide-(2'-deoxyribose 5'-phosphate)-2'-deoxyribonucleotide-DNA = a 3'-end 2'-deoxyribonucleotide-(2,3-dehydro-2,3-deoxyribose 5'-phosphate)-DNA + a 5'-end 5'-phospho-2'-deoxyribonucleoside-DNA + H(+)</text>
        <dbReference type="Rhea" id="RHEA:66592"/>
        <dbReference type="Rhea" id="RHEA-COMP:13180"/>
        <dbReference type="Rhea" id="RHEA-COMP:16897"/>
        <dbReference type="Rhea" id="RHEA-COMP:17067"/>
        <dbReference type="ChEBI" id="CHEBI:15378"/>
        <dbReference type="ChEBI" id="CHEBI:136412"/>
        <dbReference type="ChEBI" id="CHEBI:157695"/>
        <dbReference type="ChEBI" id="CHEBI:167181"/>
        <dbReference type="EC" id="4.2.99.18"/>
    </reaction>
</comment>
<dbReference type="InterPro" id="IPR023170">
    <property type="entry name" value="HhH_base_excis_C"/>
</dbReference>
<dbReference type="Proteomes" id="UP000308768">
    <property type="component" value="Unassembled WGS sequence"/>
</dbReference>
<evidence type="ECO:0000256" key="4">
    <source>
        <dbReference type="ARBA" id="ARBA00023204"/>
    </source>
</evidence>
<keyword evidence="8" id="KW-0496">Mitochondrion</keyword>
<dbReference type="FunFam" id="1.10.340.30:FF:000001">
    <property type="entry name" value="Endonuclease III"/>
    <property type="match status" value="1"/>
</dbReference>
<dbReference type="GO" id="GO:0006285">
    <property type="term" value="P:base-excision repair, AP site formation"/>
    <property type="evidence" value="ECO:0007669"/>
    <property type="project" value="UniProtKB-UniRule"/>
</dbReference>
<sequence>MLKRAKLLRRAIELFQKDPNELEDDEDSDRFLVILEPITFATKYLKSNPGVSEFGSLWAIFPALNMLSEQIDLAINDTKDARKLLQKRDPYGQTEAGSVLGLKQAYFQDKWRKYPEWQKRAKTQMEKTYKEYVADDHIEEEVDVRDEIQSVAPSDDCLTTHKNFLRAHLQVDEQHSSHGRSNKRRKIESELNKYIDDGLVDLDTIGDDPLPWWLEQARSSKNPYPTLTSAATQSSAAAKAPGTEEFRGGSDSELALAPSRLHGHDDSESIGGTAGASRKRKSGADTVPTTSTIGDLVSTGSEHVAPSNRPARPALAEIAIPNGNAKKPQRWSARKNKRTGAKAKVEPPADWEEVYKLTKEMRAEALAPVDTMGSSHLAEETSPPRDRRFQTLVSLMLSAQTRDTVTAAAMRTLQANLPGGLTLESIRAVPLDRLDALIGKVTFHHNKARYMKQTAEELHARFGSDIPDTIAGLTSLPGVGPKMALLTMSVAWGRDEGIGVDVHVHRITNLWGWHETSTPEETRASLEAWLPREKWHEINGLLVGFGQTICLPVGRRCGRCLLAERGLCPSAAVGREREGKRVRMEKVIEGGDAMVKGEVAVGVKHFKAEEIDGPTPDIEDLGTTQGRSSRRVIT</sequence>
<feature type="compositionally biased region" description="Polar residues" evidence="9">
    <location>
        <begin position="287"/>
        <end position="301"/>
    </location>
</feature>
<feature type="compositionally biased region" description="Basic residues" evidence="9">
    <location>
        <begin position="327"/>
        <end position="341"/>
    </location>
</feature>
<keyword evidence="4 8" id="KW-0234">DNA repair</keyword>
<evidence type="ECO:0000256" key="6">
    <source>
        <dbReference type="ARBA" id="ARBA00023295"/>
    </source>
</evidence>
<dbReference type="GO" id="GO:0140078">
    <property type="term" value="F:class I DNA-(apurinic or apyrimidinic site) endonuclease activity"/>
    <property type="evidence" value="ECO:0007669"/>
    <property type="project" value="UniProtKB-EC"/>
</dbReference>
<dbReference type="PANTHER" id="PTHR43286:SF1">
    <property type="entry name" value="ENDONUCLEASE III-LIKE PROTEIN 1"/>
    <property type="match status" value="1"/>
</dbReference>
<dbReference type="FunFam" id="1.10.1670.10:FF:000003">
    <property type="entry name" value="Endonuclease III homolog"/>
    <property type="match status" value="1"/>
</dbReference>
<dbReference type="GO" id="GO:0005634">
    <property type="term" value="C:nucleus"/>
    <property type="evidence" value="ECO:0007669"/>
    <property type="project" value="UniProtKB-SubCell"/>
</dbReference>
<evidence type="ECO:0000256" key="1">
    <source>
        <dbReference type="ARBA" id="ARBA00008343"/>
    </source>
</evidence>
<evidence type="ECO:0000256" key="3">
    <source>
        <dbReference type="ARBA" id="ARBA00022801"/>
    </source>
</evidence>
<dbReference type="EC" id="4.2.99.18" evidence="8"/>
<keyword evidence="12" id="KW-1185">Reference proteome</keyword>
<dbReference type="GO" id="GO:0003677">
    <property type="term" value="F:DNA binding"/>
    <property type="evidence" value="ECO:0007669"/>
    <property type="project" value="UniProtKB-UniRule"/>
</dbReference>
<proteinExistence type="inferred from homology"/>
<evidence type="ECO:0000256" key="2">
    <source>
        <dbReference type="ARBA" id="ARBA00022763"/>
    </source>
</evidence>
<dbReference type="EC" id="3.2.2.-" evidence="8"/>
<dbReference type="PANTHER" id="PTHR43286">
    <property type="entry name" value="ENDONUCLEASE III-LIKE PROTEIN 1"/>
    <property type="match status" value="1"/>
</dbReference>
<keyword evidence="5 8" id="KW-0456">Lyase</keyword>
<comment type="caution">
    <text evidence="8">Lacks conserved residue(s) required for the propagation of feature annotation.</text>
</comment>
<dbReference type="CDD" id="cd00056">
    <property type="entry name" value="ENDO3c"/>
    <property type="match status" value="1"/>
</dbReference>
<dbReference type="InterPro" id="IPR011257">
    <property type="entry name" value="DNA_glycosylase"/>
</dbReference>
<dbReference type="Pfam" id="PF00730">
    <property type="entry name" value="HhH-GPD"/>
    <property type="match status" value="1"/>
</dbReference>
<dbReference type="GO" id="GO:0000703">
    <property type="term" value="F:oxidized pyrimidine nucleobase lesion DNA N-glycosylase activity"/>
    <property type="evidence" value="ECO:0007669"/>
    <property type="project" value="UniProtKB-UniRule"/>
</dbReference>
<dbReference type="InterPro" id="IPR000445">
    <property type="entry name" value="HhH_motif"/>
</dbReference>
<comment type="caution">
    <text evidence="11">The sequence shown here is derived from an EMBL/GenBank/DDBJ whole genome shotgun (WGS) entry which is preliminary data.</text>
</comment>
<evidence type="ECO:0000313" key="11">
    <source>
        <dbReference type="EMBL" id="TKA53373.1"/>
    </source>
</evidence>
<name>A0A4U0VUZ6_9PEZI</name>
<dbReference type="STRING" id="331657.A0A4U0VUZ6"/>
<dbReference type="Gene3D" id="1.10.340.30">
    <property type="entry name" value="Hypothetical protein, domain 2"/>
    <property type="match status" value="1"/>
</dbReference>
<keyword evidence="3 8" id="KW-0378">Hydrolase</keyword>
<evidence type="ECO:0000256" key="5">
    <source>
        <dbReference type="ARBA" id="ARBA00023239"/>
    </source>
</evidence>
<reference evidence="11 12" key="1">
    <citation type="submission" date="2017-03" db="EMBL/GenBank/DDBJ databases">
        <title>Genomes of endolithic fungi from Antarctica.</title>
        <authorList>
            <person name="Coleine C."/>
            <person name="Masonjones S."/>
            <person name="Stajich J.E."/>
        </authorList>
    </citation>
    <scope>NUCLEOTIDE SEQUENCE [LARGE SCALE GENOMIC DNA]</scope>
    <source>
        <strain evidence="11 12">CCFEE 5187</strain>
    </source>
</reference>
<dbReference type="Pfam" id="PF00633">
    <property type="entry name" value="HHH"/>
    <property type="match status" value="1"/>
</dbReference>
<feature type="region of interest" description="Disordered" evidence="9">
    <location>
        <begin position="222"/>
        <end position="309"/>
    </location>
</feature>
<dbReference type="InterPro" id="IPR003265">
    <property type="entry name" value="HhH-GPD_domain"/>
</dbReference>
<dbReference type="HAMAP" id="MF_03183">
    <property type="entry name" value="Endonuclease_III_Nth"/>
    <property type="match status" value="1"/>
</dbReference>
<evidence type="ECO:0000259" key="10">
    <source>
        <dbReference type="SMART" id="SM00478"/>
    </source>
</evidence>
<comment type="similarity">
    <text evidence="1 8">Belongs to the Nth/MutY family.</text>
</comment>
<dbReference type="InterPro" id="IPR004036">
    <property type="entry name" value="Endonuclease-III-like_CS2"/>
</dbReference>
<feature type="compositionally biased region" description="Low complexity" evidence="9">
    <location>
        <begin position="226"/>
        <end position="240"/>
    </location>
</feature>
<dbReference type="AlphaFoldDB" id="A0A4U0VUZ6"/>
<dbReference type="GO" id="GO:0005739">
    <property type="term" value="C:mitochondrion"/>
    <property type="evidence" value="ECO:0007669"/>
    <property type="project" value="UniProtKB-SubCell"/>
</dbReference>
<dbReference type="SMART" id="SM00478">
    <property type="entry name" value="ENDO3c"/>
    <property type="match status" value="1"/>
</dbReference>
<keyword evidence="8" id="KW-0539">Nucleus</keyword>
<evidence type="ECO:0000256" key="7">
    <source>
        <dbReference type="ARBA" id="ARBA00044632"/>
    </source>
</evidence>
<feature type="region of interest" description="Disordered" evidence="9">
    <location>
        <begin position="611"/>
        <end position="634"/>
    </location>
</feature>
<gene>
    <name evidence="8" type="primary">NTH1</name>
    <name evidence="11" type="ORF">B0A49_10911</name>
</gene>
<evidence type="ECO:0000256" key="9">
    <source>
        <dbReference type="SAM" id="MobiDB-lite"/>
    </source>
</evidence>
<dbReference type="InterPro" id="IPR030841">
    <property type="entry name" value="NTH1"/>
</dbReference>
<comment type="subcellular location">
    <subcellularLocation>
        <location evidence="8">Nucleus</location>
    </subcellularLocation>
    <subcellularLocation>
        <location evidence="8">Mitochondrion</location>
    </subcellularLocation>
</comment>
<keyword evidence="6 8" id="KW-0326">Glycosidase</keyword>